<accession>A0AAV9U6Q1</accession>
<comment type="subunit">
    <text evidence="6">Heterotrimer.</text>
</comment>
<dbReference type="Proteomes" id="UP001375240">
    <property type="component" value="Unassembled WGS sequence"/>
</dbReference>
<dbReference type="EMBL" id="JAVHNQ010000011">
    <property type="protein sequence ID" value="KAK6336335.1"/>
    <property type="molecule type" value="Genomic_DNA"/>
</dbReference>
<proteinExistence type="inferred from homology"/>
<evidence type="ECO:0000256" key="5">
    <source>
        <dbReference type="ARBA" id="ARBA00023242"/>
    </source>
</evidence>
<feature type="region of interest" description="Disordered" evidence="7">
    <location>
        <begin position="91"/>
        <end position="235"/>
    </location>
</feature>
<dbReference type="AlphaFoldDB" id="A0AAV9U6Q1"/>
<dbReference type="GO" id="GO:0003700">
    <property type="term" value="F:DNA-binding transcription factor activity"/>
    <property type="evidence" value="ECO:0007669"/>
    <property type="project" value="UniProtKB-UniRule"/>
</dbReference>
<dbReference type="PRINTS" id="PR00616">
    <property type="entry name" value="CCAATSUBUNTB"/>
</dbReference>
<dbReference type="InterPro" id="IPR001289">
    <property type="entry name" value="NFYA"/>
</dbReference>
<evidence type="ECO:0000313" key="8">
    <source>
        <dbReference type="EMBL" id="KAK6336335.1"/>
    </source>
</evidence>
<keyword evidence="4 6" id="KW-0804">Transcription</keyword>
<comment type="similarity">
    <text evidence="6">Belongs to the NFYA/HAP2 subunit family.</text>
</comment>
<gene>
    <name evidence="8" type="primary">HAP2</name>
    <name evidence="8" type="ORF">TWF696_001896</name>
</gene>
<evidence type="ECO:0000313" key="9">
    <source>
        <dbReference type="Proteomes" id="UP001375240"/>
    </source>
</evidence>
<feature type="compositionally biased region" description="Basic and acidic residues" evidence="7">
    <location>
        <begin position="320"/>
        <end position="330"/>
    </location>
</feature>
<organism evidence="8 9">
    <name type="scientific">Orbilia brochopaga</name>
    <dbReference type="NCBI Taxonomy" id="3140254"/>
    <lineage>
        <taxon>Eukaryota</taxon>
        <taxon>Fungi</taxon>
        <taxon>Dikarya</taxon>
        <taxon>Ascomycota</taxon>
        <taxon>Pezizomycotina</taxon>
        <taxon>Orbiliomycetes</taxon>
        <taxon>Orbiliales</taxon>
        <taxon>Orbiliaceae</taxon>
        <taxon>Orbilia</taxon>
    </lineage>
</organism>
<feature type="compositionally biased region" description="Polar residues" evidence="7">
    <location>
        <begin position="179"/>
        <end position="192"/>
    </location>
</feature>
<keyword evidence="9" id="KW-1185">Reference proteome</keyword>
<feature type="compositionally biased region" description="Polar residues" evidence="7">
    <location>
        <begin position="20"/>
        <end position="29"/>
    </location>
</feature>
<reference evidence="8 9" key="1">
    <citation type="submission" date="2019-10" db="EMBL/GenBank/DDBJ databases">
        <authorList>
            <person name="Palmer J.M."/>
        </authorList>
    </citation>
    <scope>NUCLEOTIDE SEQUENCE [LARGE SCALE GENOMIC DNA]</scope>
    <source>
        <strain evidence="8 9">TWF696</strain>
    </source>
</reference>
<dbReference type="Pfam" id="PF02045">
    <property type="entry name" value="CBFB_NFYA"/>
    <property type="match status" value="1"/>
</dbReference>
<evidence type="ECO:0000256" key="1">
    <source>
        <dbReference type="ARBA" id="ARBA00004123"/>
    </source>
</evidence>
<feature type="compositionally biased region" description="Pro residues" evidence="7">
    <location>
        <begin position="217"/>
        <end position="227"/>
    </location>
</feature>
<feature type="compositionally biased region" description="Polar residues" evidence="7">
    <location>
        <begin position="130"/>
        <end position="145"/>
    </location>
</feature>
<evidence type="ECO:0000256" key="6">
    <source>
        <dbReference type="RuleBase" id="RU367155"/>
    </source>
</evidence>
<dbReference type="Gene3D" id="6.10.250.2430">
    <property type="match status" value="1"/>
</dbReference>
<keyword evidence="3 6" id="KW-0238">DNA-binding</keyword>
<feature type="compositionally biased region" description="Low complexity" evidence="7">
    <location>
        <begin position="1"/>
        <end position="19"/>
    </location>
</feature>
<feature type="region of interest" description="Disordered" evidence="7">
    <location>
        <begin position="264"/>
        <end position="414"/>
    </location>
</feature>
<comment type="caution">
    <text evidence="8">The sequence shown here is derived from an EMBL/GenBank/DDBJ whole genome shotgun (WGS) entry which is preliminary data.</text>
</comment>
<comment type="subcellular location">
    <subcellularLocation>
        <location evidence="1 6">Nucleus</location>
    </subcellularLocation>
</comment>
<evidence type="ECO:0000256" key="3">
    <source>
        <dbReference type="ARBA" id="ARBA00023125"/>
    </source>
</evidence>
<dbReference type="PROSITE" id="PS51152">
    <property type="entry name" value="NFYA_HAP2_2"/>
    <property type="match status" value="1"/>
</dbReference>
<feature type="compositionally biased region" description="Low complexity" evidence="7">
    <location>
        <begin position="30"/>
        <end position="49"/>
    </location>
</feature>
<feature type="compositionally biased region" description="Polar residues" evidence="7">
    <location>
        <begin position="102"/>
        <end position="111"/>
    </location>
</feature>
<feature type="compositionally biased region" description="Low complexity" evidence="7">
    <location>
        <begin position="384"/>
        <end position="396"/>
    </location>
</feature>
<comment type="function">
    <text evidence="6">Component of the sequence-specific heterotrimeric transcription factor (NF-Y) which specifically recognizes a 5'-CCAAT-3' box motif found in the promoters of its target genes.</text>
</comment>
<feature type="compositionally biased region" description="Polar residues" evidence="7">
    <location>
        <begin position="50"/>
        <end position="73"/>
    </location>
</feature>
<dbReference type="SMART" id="SM00521">
    <property type="entry name" value="CBF"/>
    <property type="match status" value="1"/>
</dbReference>
<evidence type="ECO:0000256" key="2">
    <source>
        <dbReference type="ARBA" id="ARBA00023015"/>
    </source>
</evidence>
<keyword evidence="5 6" id="KW-0539">Nucleus</keyword>
<dbReference type="GO" id="GO:0005634">
    <property type="term" value="C:nucleus"/>
    <property type="evidence" value="ECO:0007669"/>
    <property type="project" value="UniProtKB-SubCell"/>
</dbReference>
<protein>
    <recommendedName>
        <fullName evidence="6">Transcriptional activator HAP2</fullName>
    </recommendedName>
</protein>
<evidence type="ECO:0000256" key="7">
    <source>
        <dbReference type="SAM" id="MobiDB-lite"/>
    </source>
</evidence>
<evidence type="ECO:0000256" key="4">
    <source>
        <dbReference type="ARBA" id="ARBA00023163"/>
    </source>
</evidence>
<dbReference type="PANTHER" id="PTHR12632">
    <property type="entry name" value="TRANSCRIPTION FACTOR NF-Y ALPHA-RELATED"/>
    <property type="match status" value="1"/>
</dbReference>
<feature type="region of interest" description="Disordered" evidence="7">
    <location>
        <begin position="1"/>
        <end position="77"/>
    </location>
</feature>
<feature type="compositionally biased region" description="Basic and acidic residues" evidence="7">
    <location>
        <begin position="303"/>
        <end position="312"/>
    </location>
</feature>
<dbReference type="GO" id="GO:0003677">
    <property type="term" value="F:DNA binding"/>
    <property type="evidence" value="ECO:0007669"/>
    <property type="project" value="UniProtKB-KW"/>
</dbReference>
<name>A0AAV9U6Q1_9PEZI</name>
<sequence>MDYAQPFHQQQVPGQQPHHGSSSSTTQPPSAGYPSSSQLSSSAISSPQSVTHHPSHQQQSPILPSTHGNMLSSQAYQPAPHHYAAALAAATGSGYPPYMPNPDSQMQNQMGKPSAAPRTSGPKVVKQERSSQVQRSPQTLQGSQPPSGPPAMATMQAPNQSPVTAQRPAPGPGPVGRRMSTQQSPTVATNPMQGRLSMSVPAQPPMPQQVIQHPQMQGPPPMPPMPPQGAADLAPSEDAPLYVNAKQFHRILKRRMARQKLDEQLRLTSKGRKPYLHESRHNHAMRRPRGPGGRFLTADEVAEIERKKKEEAGELVGDEDVPKAKGKENLPTDTPVRPPVNAAAPGSLKRKAGDSGEGGSAKKSKAASGASVERKIANLPKRNQQQQQHGRQAAAAGTYESDGSHDDGEDGEDD</sequence>
<keyword evidence="2 6" id="KW-0805">Transcription regulation</keyword>